<sequence>MRSRSGIPSSSTCRQSGPERPSFPGFLTFWRWNWVTGWASRCRIRRPQTQTLHHLRRFVAQAPSKSTLEAYWIPKLPSRFPAIGLAMKGRCQRSRPHCSCLETQNTELGEIPGSNQVNQPATGLVKPRPACCCGRCVLKPLFFVSSFLLSGLAVVPLLHCTGYKSSSNKKKQRSRSPRKRRQLHLPCRPPVTLALTASYNATHFTQPNQSSITLSSCHVISYHAEVKVHFPYTMLFSSCHAPSRKGVNQSDITMLILHPVQDIA</sequence>
<evidence type="ECO:0000313" key="3">
    <source>
        <dbReference type="EMBL" id="KAK3400157.1"/>
    </source>
</evidence>
<dbReference type="EMBL" id="JAUTDP010000004">
    <property type="protein sequence ID" value="KAK3400157.1"/>
    <property type="molecule type" value="Genomic_DNA"/>
</dbReference>
<protein>
    <submittedName>
        <fullName evidence="3">Uncharacterized protein</fullName>
    </submittedName>
</protein>
<keyword evidence="4" id="KW-1185">Reference proteome</keyword>
<dbReference type="AlphaFoldDB" id="A0AAE0PI20"/>
<organism evidence="3 4">
    <name type="scientific">Sordaria brevicollis</name>
    <dbReference type="NCBI Taxonomy" id="83679"/>
    <lineage>
        <taxon>Eukaryota</taxon>
        <taxon>Fungi</taxon>
        <taxon>Dikarya</taxon>
        <taxon>Ascomycota</taxon>
        <taxon>Pezizomycotina</taxon>
        <taxon>Sordariomycetes</taxon>
        <taxon>Sordariomycetidae</taxon>
        <taxon>Sordariales</taxon>
        <taxon>Sordariaceae</taxon>
        <taxon>Sordaria</taxon>
    </lineage>
</organism>
<dbReference type="Proteomes" id="UP001281003">
    <property type="component" value="Unassembled WGS sequence"/>
</dbReference>
<reference evidence="3" key="2">
    <citation type="submission" date="2023-07" db="EMBL/GenBank/DDBJ databases">
        <authorList>
            <consortium name="Lawrence Berkeley National Laboratory"/>
            <person name="Haridas S."/>
            <person name="Hensen N."/>
            <person name="Bonometti L."/>
            <person name="Westerberg I."/>
            <person name="Brannstrom I.O."/>
            <person name="Guillou S."/>
            <person name="Cros-Aarteil S."/>
            <person name="Calhoun S."/>
            <person name="Kuo A."/>
            <person name="Mondo S."/>
            <person name="Pangilinan J."/>
            <person name="Riley R."/>
            <person name="LaButti K."/>
            <person name="Andreopoulos B."/>
            <person name="Lipzen A."/>
            <person name="Chen C."/>
            <person name="Yanf M."/>
            <person name="Daum C."/>
            <person name="Ng V."/>
            <person name="Clum A."/>
            <person name="Steindorff A."/>
            <person name="Ohm R."/>
            <person name="Martin F."/>
            <person name="Silar P."/>
            <person name="Natvig D."/>
            <person name="Lalanne C."/>
            <person name="Gautier V."/>
            <person name="Ament-velasquez S.L."/>
            <person name="Kruys A."/>
            <person name="Hutchinson M.I."/>
            <person name="Powell A.J."/>
            <person name="Barry K."/>
            <person name="Miller A.N."/>
            <person name="Grigoriev I.V."/>
            <person name="Debuchy R."/>
            <person name="Gladieux P."/>
            <person name="Thoren M.H."/>
            <person name="Johannesson H."/>
        </authorList>
    </citation>
    <scope>NUCLEOTIDE SEQUENCE</scope>
    <source>
        <strain evidence="3">FGSC 1904</strain>
    </source>
</reference>
<comment type="caution">
    <text evidence="3">The sequence shown here is derived from an EMBL/GenBank/DDBJ whole genome shotgun (WGS) entry which is preliminary data.</text>
</comment>
<keyword evidence="2" id="KW-0812">Transmembrane</keyword>
<evidence type="ECO:0000256" key="2">
    <source>
        <dbReference type="SAM" id="Phobius"/>
    </source>
</evidence>
<proteinExistence type="predicted"/>
<evidence type="ECO:0000313" key="4">
    <source>
        <dbReference type="Proteomes" id="UP001281003"/>
    </source>
</evidence>
<name>A0AAE0PI20_SORBR</name>
<accession>A0AAE0PI20</accession>
<keyword evidence="2" id="KW-1133">Transmembrane helix</keyword>
<feature type="transmembrane region" description="Helical" evidence="2">
    <location>
        <begin position="141"/>
        <end position="163"/>
    </location>
</feature>
<reference evidence="3" key="1">
    <citation type="journal article" date="2023" name="Mol. Phylogenet. Evol.">
        <title>Genome-scale phylogeny and comparative genomics of the fungal order Sordariales.</title>
        <authorList>
            <person name="Hensen N."/>
            <person name="Bonometti L."/>
            <person name="Westerberg I."/>
            <person name="Brannstrom I.O."/>
            <person name="Guillou S."/>
            <person name="Cros-Aarteil S."/>
            <person name="Calhoun S."/>
            <person name="Haridas S."/>
            <person name="Kuo A."/>
            <person name="Mondo S."/>
            <person name="Pangilinan J."/>
            <person name="Riley R."/>
            <person name="LaButti K."/>
            <person name="Andreopoulos B."/>
            <person name="Lipzen A."/>
            <person name="Chen C."/>
            <person name="Yan M."/>
            <person name="Daum C."/>
            <person name="Ng V."/>
            <person name="Clum A."/>
            <person name="Steindorff A."/>
            <person name="Ohm R.A."/>
            <person name="Martin F."/>
            <person name="Silar P."/>
            <person name="Natvig D.O."/>
            <person name="Lalanne C."/>
            <person name="Gautier V."/>
            <person name="Ament-Velasquez S.L."/>
            <person name="Kruys A."/>
            <person name="Hutchinson M.I."/>
            <person name="Powell A.J."/>
            <person name="Barry K."/>
            <person name="Miller A.N."/>
            <person name="Grigoriev I.V."/>
            <person name="Debuchy R."/>
            <person name="Gladieux P."/>
            <person name="Hiltunen Thoren M."/>
            <person name="Johannesson H."/>
        </authorList>
    </citation>
    <scope>NUCLEOTIDE SEQUENCE</scope>
    <source>
        <strain evidence="3">FGSC 1904</strain>
    </source>
</reference>
<feature type="region of interest" description="Disordered" evidence="1">
    <location>
        <begin position="164"/>
        <end position="183"/>
    </location>
</feature>
<keyword evidence="2" id="KW-0472">Membrane</keyword>
<feature type="compositionally biased region" description="Basic residues" evidence="1">
    <location>
        <begin position="167"/>
        <end position="183"/>
    </location>
</feature>
<gene>
    <name evidence="3" type="ORF">B0T20DRAFT_178582</name>
</gene>
<evidence type="ECO:0000256" key="1">
    <source>
        <dbReference type="SAM" id="MobiDB-lite"/>
    </source>
</evidence>